<evidence type="ECO:0000256" key="2">
    <source>
        <dbReference type="ARBA" id="ARBA00022475"/>
    </source>
</evidence>
<feature type="transmembrane region" description="Helical" evidence="8">
    <location>
        <begin position="422"/>
        <end position="443"/>
    </location>
</feature>
<feature type="transmembrane region" description="Helical" evidence="8">
    <location>
        <begin position="355"/>
        <end position="374"/>
    </location>
</feature>
<keyword evidence="5 8" id="KW-0812">Transmembrane</keyword>
<keyword evidence="7 8" id="KW-0472">Membrane</keyword>
<sequence>MAFLERWHLVALGLILVGVSLRLMLLKQHWPWTDSDEGIFGLMARHIAYQGERPTFMYGSFYMGPLQAYLGAAFFHLFGSSLLALRLGLVMLFALFLVALYLLTRTLYTPGLSLLTLALLSLGSPYMLTYQLRSYGGYLEILLCGTLALLIATRLALSTGPTLSGRRLLLRCGGYLAWGIVVGLSLWSDMLFLPLIGFSGFLIIFFCWRDLIRLLPVICMLGGLALGMWPLLAYNLHAPPGLDTLSAVAVQQQGPVPLHYTPALVWQQIKATIQLSLPTISGNPFCPVSEVPVLRDPTSAPTLACRLAHLGWGTGYLLLFLAALGLAGWDLWCLGRRSRLEGKADQQADLVRASARLLLLLAAAITLVLFIHSLAPLKWPSLHGRYLIIFWVALPAILWPLWQGMRATWSFLPRLRQSGRTLCLALLLLLLLFYGIGTAQAFGETSTAQLYYQQDMAFVHRLEELGVTHFYSDYWTCYKVAFLSQERLTCGVVNQQLQPGYIRYWPYYWATHADHHAAYVLPRGDYDAALQTLMAQPNRHYRLTLYGDYFIVQPVG</sequence>
<keyword evidence="10" id="KW-1185">Reference proteome</keyword>
<feature type="transmembrane region" description="Helical" evidence="8">
    <location>
        <begin position="386"/>
        <end position="402"/>
    </location>
</feature>
<dbReference type="GO" id="GO:0005886">
    <property type="term" value="C:plasma membrane"/>
    <property type="evidence" value="ECO:0007669"/>
    <property type="project" value="UniProtKB-SubCell"/>
</dbReference>
<name>A0A328VC96_9CHLR</name>
<dbReference type="AlphaFoldDB" id="A0A328VC96"/>
<comment type="caution">
    <text evidence="9">The sequence shown here is derived from an EMBL/GenBank/DDBJ whole genome shotgun (WGS) entry which is preliminary data.</text>
</comment>
<dbReference type="PANTHER" id="PTHR33908">
    <property type="entry name" value="MANNOSYLTRANSFERASE YKCB-RELATED"/>
    <property type="match status" value="1"/>
</dbReference>
<keyword evidence="4" id="KW-0808">Transferase</keyword>
<dbReference type="GO" id="GO:0016763">
    <property type="term" value="F:pentosyltransferase activity"/>
    <property type="evidence" value="ECO:0007669"/>
    <property type="project" value="TreeGrafter"/>
</dbReference>
<keyword evidence="3" id="KW-0328">Glycosyltransferase</keyword>
<evidence type="ECO:0000313" key="9">
    <source>
        <dbReference type="EMBL" id="RAQ94391.1"/>
    </source>
</evidence>
<evidence type="ECO:0000256" key="7">
    <source>
        <dbReference type="ARBA" id="ARBA00023136"/>
    </source>
</evidence>
<feature type="transmembrane region" description="Helical" evidence="8">
    <location>
        <begin position="6"/>
        <end position="25"/>
    </location>
</feature>
<evidence type="ECO:0000256" key="3">
    <source>
        <dbReference type="ARBA" id="ARBA00022676"/>
    </source>
</evidence>
<evidence type="ECO:0000313" key="10">
    <source>
        <dbReference type="Proteomes" id="UP000248706"/>
    </source>
</evidence>
<organism evidence="9 10">
    <name type="scientific">Thermogemmatispora tikiterensis</name>
    <dbReference type="NCBI Taxonomy" id="1825093"/>
    <lineage>
        <taxon>Bacteria</taxon>
        <taxon>Bacillati</taxon>
        <taxon>Chloroflexota</taxon>
        <taxon>Ktedonobacteria</taxon>
        <taxon>Thermogemmatisporales</taxon>
        <taxon>Thermogemmatisporaceae</taxon>
        <taxon>Thermogemmatispora</taxon>
    </lineage>
</organism>
<evidence type="ECO:0000256" key="4">
    <source>
        <dbReference type="ARBA" id="ARBA00022679"/>
    </source>
</evidence>
<dbReference type="Proteomes" id="UP000248706">
    <property type="component" value="Unassembled WGS sequence"/>
</dbReference>
<protein>
    <recommendedName>
        <fullName evidence="11">Glycosyltransferase RgtA/B/C/D-like domain-containing protein</fullName>
    </recommendedName>
</protein>
<comment type="subcellular location">
    <subcellularLocation>
        <location evidence="1">Cell membrane</location>
        <topology evidence="1">Multi-pass membrane protein</topology>
    </subcellularLocation>
</comment>
<dbReference type="InterPro" id="IPR050297">
    <property type="entry name" value="LipidA_mod_glycosyltrf_83"/>
</dbReference>
<feature type="transmembrane region" description="Helical" evidence="8">
    <location>
        <begin position="316"/>
        <end position="334"/>
    </location>
</feature>
<evidence type="ECO:0000256" key="6">
    <source>
        <dbReference type="ARBA" id="ARBA00022989"/>
    </source>
</evidence>
<dbReference type="PANTHER" id="PTHR33908:SF11">
    <property type="entry name" value="MEMBRANE PROTEIN"/>
    <property type="match status" value="1"/>
</dbReference>
<gene>
    <name evidence="9" type="ORF">A4R35_02525</name>
</gene>
<reference evidence="9 10" key="1">
    <citation type="submission" date="2016-08" db="EMBL/GenBank/DDBJ databases">
        <title>Analysis of Carbohydrate Active Enzymes in Thermogemmatispora T81 Reveals Carbohydrate Degradation Ability.</title>
        <authorList>
            <person name="Tomazini A."/>
            <person name="Lal S."/>
            <person name="Stott M."/>
            <person name="Henrissat B."/>
            <person name="Polikarpov I."/>
            <person name="Sparling R."/>
            <person name="Levin D.B."/>
        </authorList>
    </citation>
    <scope>NUCLEOTIDE SEQUENCE [LARGE SCALE GENOMIC DNA]</scope>
    <source>
        <strain evidence="9 10">T81</strain>
    </source>
</reference>
<feature type="transmembrane region" description="Helical" evidence="8">
    <location>
        <begin position="55"/>
        <end position="77"/>
    </location>
</feature>
<evidence type="ECO:0000256" key="1">
    <source>
        <dbReference type="ARBA" id="ARBA00004651"/>
    </source>
</evidence>
<evidence type="ECO:0000256" key="8">
    <source>
        <dbReference type="SAM" id="Phobius"/>
    </source>
</evidence>
<evidence type="ECO:0008006" key="11">
    <source>
        <dbReference type="Google" id="ProtNLM"/>
    </source>
</evidence>
<dbReference type="EMBL" id="MCIF01000002">
    <property type="protein sequence ID" value="RAQ94391.1"/>
    <property type="molecule type" value="Genomic_DNA"/>
</dbReference>
<feature type="transmembrane region" description="Helical" evidence="8">
    <location>
        <begin position="83"/>
        <end position="104"/>
    </location>
</feature>
<feature type="transmembrane region" description="Helical" evidence="8">
    <location>
        <begin position="135"/>
        <end position="156"/>
    </location>
</feature>
<dbReference type="GO" id="GO:0009103">
    <property type="term" value="P:lipopolysaccharide biosynthetic process"/>
    <property type="evidence" value="ECO:0007669"/>
    <property type="project" value="UniProtKB-ARBA"/>
</dbReference>
<feature type="transmembrane region" description="Helical" evidence="8">
    <location>
        <begin position="191"/>
        <end position="208"/>
    </location>
</feature>
<accession>A0A328VC96</accession>
<feature type="transmembrane region" description="Helical" evidence="8">
    <location>
        <begin position="215"/>
        <end position="236"/>
    </location>
</feature>
<evidence type="ECO:0000256" key="5">
    <source>
        <dbReference type="ARBA" id="ARBA00022692"/>
    </source>
</evidence>
<proteinExistence type="predicted"/>
<feature type="transmembrane region" description="Helical" evidence="8">
    <location>
        <begin position="111"/>
        <end position="129"/>
    </location>
</feature>
<keyword evidence="6 8" id="KW-1133">Transmembrane helix</keyword>
<keyword evidence="2" id="KW-1003">Cell membrane</keyword>